<dbReference type="InterPro" id="IPR045314">
    <property type="entry name" value="bZIP_plant_GBF1"/>
</dbReference>
<keyword evidence="5" id="KW-0539">Nucleus</keyword>
<organism evidence="9 10">
    <name type="scientific">Helianthus annuus</name>
    <name type="common">Common sunflower</name>
    <dbReference type="NCBI Taxonomy" id="4232"/>
    <lineage>
        <taxon>Eukaryota</taxon>
        <taxon>Viridiplantae</taxon>
        <taxon>Streptophyta</taxon>
        <taxon>Embryophyta</taxon>
        <taxon>Tracheophyta</taxon>
        <taxon>Spermatophyta</taxon>
        <taxon>Magnoliopsida</taxon>
        <taxon>eudicotyledons</taxon>
        <taxon>Gunneridae</taxon>
        <taxon>Pentapetalae</taxon>
        <taxon>asterids</taxon>
        <taxon>campanulids</taxon>
        <taxon>Asterales</taxon>
        <taxon>Asteraceae</taxon>
        <taxon>Asteroideae</taxon>
        <taxon>Heliantheae alliance</taxon>
        <taxon>Heliantheae</taxon>
        <taxon>Helianthus</taxon>
    </lineage>
</organism>
<dbReference type="InterPro" id="IPR004827">
    <property type="entry name" value="bZIP"/>
</dbReference>
<keyword evidence="2" id="KW-0805">Transcription regulation</keyword>
<dbReference type="GO" id="GO:0003677">
    <property type="term" value="F:DNA binding"/>
    <property type="evidence" value="ECO:0007669"/>
    <property type="project" value="UniProtKB-KW"/>
</dbReference>
<evidence type="ECO:0000256" key="1">
    <source>
        <dbReference type="ARBA" id="ARBA00004123"/>
    </source>
</evidence>
<dbReference type="SUPFAM" id="SSF57959">
    <property type="entry name" value="Leucine zipper domain"/>
    <property type="match status" value="1"/>
</dbReference>
<dbReference type="CDD" id="cd14702">
    <property type="entry name" value="bZIP_plant_GBF1"/>
    <property type="match status" value="1"/>
</dbReference>
<dbReference type="PANTHER" id="PTHR46324">
    <property type="entry name" value="BASIC LEUCINE ZIPPER 43-RELATED"/>
    <property type="match status" value="1"/>
</dbReference>
<keyword evidence="3" id="KW-0238">DNA-binding</keyword>
<gene>
    <name evidence="9" type="primary">AtbZIP48</name>
    <name evidence="9" type="ORF">HannXRQ_Chr17g0550771</name>
    <name evidence="8" type="ORF">HanXRQr2_Chr17g0802541</name>
</gene>
<evidence type="ECO:0000256" key="2">
    <source>
        <dbReference type="ARBA" id="ARBA00023015"/>
    </source>
</evidence>
<dbReference type="GO" id="GO:0046983">
    <property type="term" value="F:protein dimerization activity"/>
    <property type="evidence" value="ECO:0007669"/>
    <property type="project" value="UniProtKB-ARBA"/>
</dbReference>
<evidence type="ECO:0000256" key="4">
    <source>
        <dbReference type="ARBA" id="ARBA00023163"/>
    </source>
</evidence>
<evidence type="ECO:0000259" key="7">
    <source>
        <dbReference type="PROSITE" id="PS50217"/>
    </source>
</evidence>
<reference evidence="9" key="2">
    <citation type="submission" date="2017-02" db="EMBL/GenBank/DDBJ databases">
        <title>Sunflower complete genome.</title>
        <authorList>
            <person name="Langlade N."/>
            <person name="Munos S."/>
        </authorList>
    </citation>
    <scope>NUCLEOTIDE SEQUENCE [LARGE SCALE GENOMIC DNA]</scope>
    <source>
        <tissue evidence="9">Leaves</tissue>
    </source>
</reference>
<comment type="subcellular location">
    <subcellularLocation>
        <location evidence="1">Nucleus</location>
    </subcellularLocation>
</comment>
<reference evidence="8 10" key="1">
    <citation type="journal article" date="2017" name="Nature">
        <title>The sunflower genome provides insights into oil metabolism, flowering and Asterid evolution.</title>
        <authorList>
            <person name="Badouin H."/>
            <person name="Gouzy J."/>
            <person name="Grassa C.J."/>
            <person name="Murat F."/>
            <person name="Staton S.E."/>
            <person name="Cottret L."/>
            <person name="Lelandais-Briere C."/>
            <person name="Owens G.L."/>
            <person name="Carrere S."/>
            <person name="Mayjonade B."/>
            <person name="Legrand L."/>
            <person name="Gill N."/>
            <person name="Kane N.C."/>
            <person name="Bowers J.E."/>
            <person name="Hubner S."/>
            <person name="Bellec A."/>
            <person name="Berard A."/>
            <person name="Berges H."/>
            <person name="Blanchet N."/>
            <person name="Boniface M.C."/>
            <person name="Brunel D."/>
            <person name="Catrice O."/>
            <person name="Chaidir N."/>
            <person name="Claudel C."/>
            <person name="Donnadieu C."/>
            <person name="Faraut T."/>
            <person name="Fievet G."/>
            <person name="Helmstetter N."/>
            <person name="King M."/>
            <person name="Knapp S.J."/>
            <person name="Lai Z."/>
            <person name="Le Paslier M.C."/>
            <person name="Lippi Y."/>
            <person name="Lorenzon L."/>
            <person name="Mandel J.R."/>
            <person name="Marage G."/>
            <person name="Marchand G."/>
            <person name="Marquand E."/>
            <person name="Bret-Mestries E."/>
            <person name="Morien E."/>
            <person name="Nambeesan S."/>
            <person name="Nguyen T."/>
            <person name="Pegot-Espagnet P."/>
            <person name="Pouilly N."/>
            <person name="Raftis F."/>
            <person name="Sallet E."/>
            <person name="Schiex T."/>
            <person name="Thomas J."/>
            <person name="Vandecasteele C."/>
            <person name="Vares D."/>
            <person name="Vear F."/>
            <person name="Vautrin S."/>
            <person name="Crespi M."/>
            <person name="Mangin B."/>
            <person name="Burke J.M."/>
            <person name="Salse J."/>
            <person name="Munos S."/>
            <person name="Vincourt P."/>
            <person name="Rieseberg L.H."/>
            <person name="Langlade N.B."/>
        </authorList>
    </citation>
    <scope>NUCLEOTIDE SEQUENCE [LARGE SCALE GENOMIC DNA]</scope>
    <source>
        <strain evidence="10">cv. SF193</strain>
        <tissue evidence="8">Leaves</tissue>
    </source>
</reference>
<evidence type="ECO:0000256" key="6">
    <source>
        <dbReference type="SAM" id="Coils"/>
    </source>
</evidence>
<evidence type="ECO:0000256" key="5">
    <source>
        <dbReference type="ARBA" id="ARBA00023242"/>
    </source>
</evidence>
<proteinExistence type="predicted"/>
<dbReference type="EMBL" id="CM007906">
    <property type="protein sequence ID" value="OTF86436.1"/>
    <property type="molecule type" value="Genomic_DNA"/>
</dbReference>
<accession>A0A251RPZ3</accession>
<name>A0A251RPZ3_HELAN</name>
<evidence type="ECO:0000256" key="3">
    <source>
        <dbReference type="ARBA" id="ARBA00023125"/>
    </source>
</evidence>
<dbReference type="PROSITE" id="PS50217">
    <property type="entry name" value="BZIP"/>
    <property type="match status" value="1"/>
</dbReference>
<dbReference type="GO" id="GO:0003700">
    <property type="term" value="F:DNA-binding transcription factor activity"/>
    <property type="evidence" value="ECO:0007669"/>
    <property type="project" value="InterPro"/>
</dbReference>
<dbReference type="OrthoDB" id="551672at2759"/>
<sequence length="169" mass="19767">MTPQISQFQYLAPESNSTPIITNFNIQAPISLTNFLTNIPDHYFNSHPSLLSNNSTSDEASEQQTNIISERKRRRMISNRESARRSRIRKQKQLDELFSQLDHLRTDNQSLMEQLNHLVESHERAVEENARLKEETTDIRQKLYEIQFENNSSSALLSSKLLEMLYNEL</sequence>
<reference evidence="8" key="3">
    <citation type="submission" date="2020-06" db="EMBL/GenBank/DDBJ databases">
        <title>Helianthus annuus Genome sequencing and assembly Release 2.</title>
        <authorList>
            <person name="Gouzy J."/>
            <person name="Langlade N."/>
            <person name="Munos S."/>
        </authorList>
    </citation>
    <scope>NUCLEOTIDE SEQUENCE</scope>
    <source>
        <tissue evidence="8">Leaves</tissue>
    </source>
</reference>
<keyword evidence="6" id="KW-0175">Coiled coil</keyword>
<evidence type="ECO:0000313" key="8">
    <source>
        <dbReference type="EMBL" id="KAF5755415.1"/>
    </source>
</evidence>
<dbReference type="Gene3D" id="1.20.5.170">
    <property type="match status" value="1"/>
</dbReference>
<dbReference type="PANTHER" id="PTHR46324:SF26">
    <property type="entry name" value="OS02G0728001 PROTEIN"/>
    <property type="match status" value="1"/>
</dbReference>
<keyword evidence="4" id="KW-0804">Transcription</keyword>
<dbReference type="Gramene" id="mRNA:HanXRQr2_Chr17g0802541">
    <property type="protein sequence ID" value="CDS:HanXRQr2_Chr17g0802541.1"/>
    <property type="gene ID" value="HanXRQr2_Chr17g0802541"/>
</dbReference>
<protein>
    <submittedName>
        <fullName evidence="9">Putative basic leucine-zipper 48</fullName>
    </submittedName>
    <submittedName>
        <fullName evidence="8">Transcription factor bZIP family</fullName>
    </submittedName>
</protein>
<dbReference type="EMBL" id="MNCJ02000332">
    <property type="protein sequence ID" value="KAF5755415.1"/>
    <property type="molecule type" value="Genomic_DNA"/>
</dbReference>
<dbReference type="FunFam" id="1.20.5.170:FF:000020">
    <property type="entry name" value="BZIP transcription factor"/>
    <property type="match status" value="1"/>
</dbReference>
<keyword evidence="10" id="KW-1185">Reference proteome</keyword>
<feature type="domain" description="BZIP" evidence="7">
    <location>
        <begin position="69"/>
        <end position="132"/>
    </location>
</feature>
<dbReference type="Proteomes" id="UP000215914">
    <property type="component" value="Chromosome 17"/>
</dbReference>
<dbReference type="OMA" id="QFQYLAP"/>
<dbReference type="Pfam" id="PF00170">
    <property type="entry name" value="bZIP_1"/>
    <property type="match status" value="1"/>
</dbReference>
<dbReference type="PROSITE" id="PS00036">
    <property type="entry name" value="BZIP_BASIC"/>
    <property type="match status" value="1"/>
</dbReference>
<dbReference type="InterPro" id="IPR046347">
    <property type="entry name" value="bZIP_sf"/>
</dbReference>
<dbReference type="SMART" id="SM00338">
    <property type="entry name" value="BRLZ"/>
    <property type="match status" value="1"/>
</dbReference>
<evidence type="ECO:0000313" key="10">
    <source>
        <dbReference type="Proteomes" id="UP000215914"/>
    </source>
</evidence>
<evidence type="ECO:0000313" key="9">
    <source>
        <dbReference type="EMBL" id="OTF86436.1"/>
    </source>
</evidence>
<dbReference type="InParanoid" id="A0A251RPZ3"/>
<feature type="coiled-coil region" evidence="6">
    <location>
        <begin position="94"/>
        <end position="142"/>
    </location>
</feature>
<dbReference type="GO" id="GO:0005634">
    <property type="term" value="C:nucleus"/>
    <property type="evidence" value="ECO:0007669"/>
    <property type="project" value="UniProtKB-SubCell"/>
</dbReference>
<dbReference type="InterPro" id="IPR044521">
    <property type="entry name" value="AtbZIP8/43"/>
</dbReference>
<dbReference type="AlphaFoldDB" id="A0A251RPZ3"/>